<dbReference type="SUPFAM" id="SSF50729">
    <property type="entry name" value="PH domain-like"/>
    <property type="match status" value="1"/>
</dbReference>
<dbReference type="Pfam" id="PF20399">
    <property type="entry name" value="PH_20"/>
    <property type="match status" value="1"/>
</dbReference>
<dbReference type="SUPFAM" id="SSF103657">
    <property type="entry name" value="BAR/IMD domain-like"/>
    <property type="match status" value="1"/>
</dbReference>
<proteinExistence type="predicted"/>
<dbReference type="PROSITE" id="PS50003">
    <property type="entry name" value="PH_DOMAIN"/>
    <property type="match status" value="1"/>
</dbReference>
<dbReference type="InterPro" id="IPR046868">
    <property type="entry name" value="BAR_4"/>
</dbReference>
<dbReference type="PANTHER" id="PTHR31941:SF1">
    <property type="entry name" value="CYTOSKELETAL SIGNALING PROTEIN SLM1"/>
    <property type="match status" value="1"/>
</dbReference>
<dbReference type="AlphaFoldDB" id="B6K310"/>
<dbReference type="CDD" id="cd13311">
    <property type="entry name" value="PH_Slm1"/>
    <property type="match status" value="1"/>
</dbReference>
<gene>
    <name evidence="5" type="primary">slm1</name>
    <name evidence="4" type="ORF">SJAG_02989</name>
</gene>
<dbReference type="GO" id="GO:0005737">
    <property type="term" value="C:cytoplasm"/>
    <property type="evidence" value="ECO:0000318"/>
    <property type="project" value="GO_Central"/>
</dbReference>
<dbReference type="JaponicusDB" id="SJAG_02989">
    <property type="gene designation" value="slm1"/>
</dbReference>
<dbReference type="GO" id="GO:0070250">
    <property type="term" value="C:mating projection membrane"/>
    <property type="evidence" value="ECO:0007669"/>
    <property type="project" value="EnsemblFungi"/>
</dbReference>
<feature type="compositionally biased region" description="Acidic residues" evidence="2">
    <location>
        <begin position="409"/>
        <end position="418"/>
    </location>
</feature>
<protein>
    <submittedName>
        <fullName evidence="4">Cytoskeletal signaling protein</fullName>
    </submittedName>
</protein>
<sequence>MDKKLVPSAEAQAPVPETDAYSSLCNSLGRRFDSWRRLVEDLIAFFKQLEVIVKNSSRDYNKLSRTIVIPFRDANVFDEHGVQDVFTSLRDQTATIAADNDQLAVQIPGSITKVLELLRDDLKEHCKKITTDGGRGVKTVEKHRTETQRLLTQLDRTLLPWRGEQPPVVGRNNDPFIVDRLVCNSLHRQVAEENNHAHVLVGLQELSYRFEINMVNKIKECIVQFEQLMAAHLNKTILHIQDIRQISDALPSTMEWEQYMNNEPDFIKGDIVPRNADSIVYPGKNDQPTVPIIKGQLVRKTKILKKKQAGFYAFTHSGYLYEFKSADPLTDPEPEFALYIPDCLIGRPSDKKAKFKITGKDATKRLFSTRYEYTFSAANHADIMKWWEALNANNPDILQRLPPDVPSASDDDDDDDDAYSFSPTAATHSRQASVNRQASLNRQGTIPSAAAAPSAPPVPDRPMYSSEGNAWAS</sequence>
<dbReference type="Gene3D" id="1.20.1270.60">
    <property type="entry name" value="Arfaptin homology (AH) domain/BAR domain"/>
    <property type="match status" value="1"/>
</dbReference>
<dbReference type="InterPro" id="IPR001849">
    <property type="entry name" value="PH_domain"/>
</dbReference>
<dbReference type="PANTHER" id="PTHR31941">
    <property type="entry name" value="CYTOSKELETAL SIGNALING PROTEIN SLM1"/>
    <property type="match status" value="1"/>
</dbReference>
<evidence type="ECO:0000313" key="5">
    <source>
        <dbReference type="JaponicusDB" id="SJAG_02989"/>
    </source>
</evidence>
<evidence type="ECO:0000313" key="6">
    <source>
        <dbReference type="Proteomes" id="UP000001744"/>
    </source>
</evidence>
<dbReference type="GO" id="GO:0051285">
    <property type="term" value="C:cell cortex of cell tip"/>
    <property type="evidence" value="ECO:0007669"/>
    <property type="project" value="EnsemblFungi"/>
</dbReference>
<evidence type="ECO:0000256" key="1">
    <source>
        <dbReference type="ARBA" id="ARBA00022553"/>
    </source>
</evidence>
<feature type="compositionally biased region" description="Polar residues" evidence="2">
    <location>
        <begin position="421"/>
        <end position="446"/>
    </location>
</feature>
<evidence type="ECO:0000313" key="4">
    <source>
        <dbReference type="EMBL" id="EEB07867.1"/>
    </source>
</evidence>
<keyword evidence="1" id="KW-0597">Phosphoprotein</keyword>
<dbReference type="InterPro" id="IPR027267">
    <property type="entry name" value="AH/BAR_dom_sf"/>
</dbReference>
<dbReference type="GeneID" id="7051761"/>
<dbReference type="Proteomes" id="UP000001744">
    <property type="component" value="Unassembled WGS sequence"/>
</dbReference>
<dbReference type="GO" id="GO:1904600">
    <property type="term" value="P:mating projection actin fusion focus assembly"/>
    <property type="evidence" value="ECO:0007669"/>
    <property type="project" value="EnsemblFungi"/>
</dbReference>
<dbReference type="eggNOG" id="ENOG502QRAF">
    <property type="taxonomic scope" value="Eukaryota"/>
</dbReference>
<keyword evidence="6" id="KW-1185">Reference proteome</keyword>
<dbReference type="GO" id="GO:0030036">
    <property type="term" value="P:actin cytoskeleton organization"/>
    <property type="evidence" value="ECO:0000318"/>
    <property type="project" value="GO_Central"/>
</dbReference>
<dbReference type="OrthoDB" id="2264563at2759"/>
<accession>B6K310</accession>
<dbReference type="HOGENOM" id="CLU_554501_0_0_1"/>
<dbReference type="GO" id="GO:0140253">
    <property type="term" value="P:cell-cell fusion"/>
    <property type="evidence" value="ECO:0007669"/>
    <property type="project" value="EnsemblFungi"/>
</dbReference>
<name>B6K310_SCHJY</name>
<dbReference type="RefSeq" id="XP_002174160.1">
    <property type="nucleotide sequence ID" value="XM_002174124.2"/>
</dbReference>
<dbReference type="InterPro" id="IPR043453">
    <property type="entry name" value="Slm1_PH"/>
</dbReference>
<dbReference type="EMBL" id="KE651167">
    <property type="protein sequence ID" value="EEB07867.1"/>
    <property type="molecule type" value="Genomic_DNA"/>
</dbReference>
<dbReference type="VEuPathDB" id="FungiDB:SJAG_02989"/>
<evidence type="ECO:0000259" key="3">
    <source>
        <dbReference type="PROSITE" id="PS50003"/>
    </source>
</evidence>
<reference evidence="4 6" key="1">
    <citation type="journal article" date="2011" name="Science">
        <title>Comparative functional genomics of the fission yeasts.</title>
        <authorList>
            <person name="Rhind N."/>
            <person name="Chen Z."/>
            <person name="Yassour M."/>
            <person name="Thompson D.A."/>
            <person name="Haas B.J."/>
            <person name="Habib N."/>
            <person name="Wapinski I."/>
            <person name="Roy S."/>
            <person name="Lin M.F."/>
            <person name="Heiman D.I."/>
            <person name="Young S.K."/>
            <person name="Furuya K."/>
            <person name="Guo Y."/>
            <person name="Pidoux A."/>
            <person name="Chen H.M."/>
            <person name="Robbertse B."/>
            <person name="Goldberg J.M."/>
            <person name="Aoki K."/>
            <person name="Bayne E.H."/>
            <person name="Berlin A.M."/>
            <person name="Desjardins C.A."/>
            <person name="Dobbs E."/>
            <person name="Dukaj L."/>
            <person name="Fan L."/>
            <person name="FitzGerald M.G."/>
            <person name="French C."/>
            <person name="Gujja S."/>
            <person name="Hansen K."/>
            <person name="Keifenheim D."/>
            <person name="Levin J.Z."/>
            <person name="Mosher R.A."/>
            <person name="Mueller C.A."/>
            <person name="Pfiffner J."/>
            <person name="Priest M."/>
            <person name="Russ C."/>
            <person name="Smialowska A."/>
            <person name="Swoboda P."/>
            <person name="Sykes S.M."/>
            <person name="Vaughn M."/>
            <person name="Vengrova S."/>
            <person name="Yoder R."/>
            <person name="Zeng Q."/>
            <person name="Allshire R."/>
            <person name="Baulcombe D."/>
            <person name="Birren B.W."/>
            <person name="Brown W."/>
            <person name="Ekwall K."/>
            <person name="Kellis M."/>
            <person name="Leatherwood J."/>
            <person name="Levin H."/>
            <person name="Margalit H."/>
            <person name="Martienssen R."/>
            <person name="Nieduszynski C.A."/>
            <person name="Spatafora J.W."/>
            <person name="Friedman N."/>
            <person name="Dalgaard J.Z."/>
            <person name="Baumann P."/>
            <person name="Niki H."/>
            <person name="Regev A."/>
            <person name="Nusbaum C."/>
        </authorList>
    </citation>
    <scope>NUCLEOTIDE SEQUENCE [LARGE SCALE GENOMIC DNA]</scope>
    <source>
        <strain evidence="6">yFS275 / FY16936</strain>
    </source>
</reference>
<organism evidence="4 6">
    <name type="scientific">Schizosaccharomyces japonicus (strain yFS275 / FY16936)</name>
    <name type="common">Fission yeast</name>
    <dbReference type="NCBI Taxonomy" id="402676"/>
    <lineage>
        <taxon>Eukaryota</taxon>
        <taxon>Fungi</taxon>
        <taxon>Dikarya</taxon>
        <taxon>Ascomycota</taxon>
        <taxon>Taphrinomycotina</taxon>
        <taxon>Schizosaccharomycetes</taxon>
        <taxon>Schizosaccharomycetales</taxon>
        <taxon>Schizosaccharomycetaceae</taxon>
        <taxon>Schizosaccharomyces</taxon>
    </lineage>
</organism>
<dbReference type="Pfam" id="PF20400">
    <property type="entry name" value="BAR_4"/>
    <property type="match status" value="1"/>
</dbReference>
<dbReference type="GO" id="GO:0005886">
    <property type="term" value="C:plasma membrane"/>
    <property type="evidence" value="ECO:0000318"/>
    <property type="project" value="GO_Central"/>
</dbReference>
<evidence type="ECO:0000256" key="2">
    <source>
        <dbReference type="SAM" id="MobiDB-lite"/>
    </source>
</evidence>
<dbReference type="InterPro" id="IPR046869">
    <property type="entry name" value="SLM1/RGC1-like_PH"/>
</dbReference>
<feature type="domain" description="PH" evidence="3">
    <location>
        <begin position="290"/>
        <end position="395"/>
    </location>
</feature>
<dbReference type="Gene3D" id="2.30.29.30">
    <property type="entry name" value="Pleckstrin-homology domain (PH domain)/Phosphotyrosine-binding domain (PTB)"/>
    <property type="match status" value="1"/>
</dbReference>
<dbReference type="InterPro" id="IPR011993">
    <property type="entry name" value="PH-like_dom_sf"/>
</dbReference>
<feature type="region of interest" description="Disordered" evidence="2">
    <location>
        <begin position="398"/>
        <end position="473"/>
    </location>
</feature>
<dbReference type="STRING" id="402676.B6K310"/>
<dbReference type="OMA" id="KVGNAFH"/>
<dbReference type="SMART" id="SM00233">
    <property type="entry name" value="PH"/>
    <property type="match status" value="1"/>
</dbReference>